<sequence length="175" mass="20374">MTKEKHGYIYSGGDTWIPNHPTKKVLHPPLNIEEEMMVAELLDPDLQWWDRGLIMQNFNQEDAEAILQQDSWQRRRSGKRALMEYLEGKYGRTCGSLMYQIRSKYLVGKLVVTSYPTEQTCHRKELFKIILVNFAGVILKLEFMHCGNVEWHRMFGLGVLHDCKNAPRAKLTCSS</sequence>
<name>A0AAW2BIW7_9ROSI</name>
<organism evidence="1 2">
    <name type="scientific">Lithocarpus litseifolius</name>
    <dbReference type="NCBI Taxonomy" id="425828"/>
    <lineage>
        <taxon>Eukaryota</taxon>
        <taxon>Viridiplantae</taxon>
        <taxon>Streptophyta</taxon>
        <taxon>Embryophyta</taxon>
        <taxon>Tracheophyta</taxon>
        <taxon>Spermatophyta</taxon>
        <taxon>Magnoliopsida</taxon>
        <taxon>eudicotyledons</taxon>
        <taxon>Gunneridae</taxon>
        <taxon>Pentapetalae</taxon>
        <taxon>rosids</taxon>
        <taxon>fabids</taxon>
        <taxon>Fagales</taxon>
        <taxon>Fagaceae</taxon>
        <taxon>Lithocarpus</taxon>
    </lineage>
</organism>
<reference evidence="1 2" key="1">
    <citation type="submission" date="2024-01" db="EMBL/GenBank/DDBJ databases">
        <title>A telomere-to-telomere, gap-free genome of sweet tea (Lithocarpus litseifolius).</title>
        <authorList>
            <person name="Zhou J."/>
        </authorList>
    </citation>
    <scope>NUCLEOTIDE SEQUENCE [LARGE SCALE GENOMIC DNA]</scope>
    <source>
        <strain evidence="1">Zhou-2022a</strain>
        <tissue evidence="1">Leaf</tissue>
    </source>
</reference>
<dbReference type="EMBL" id="JAZDWU010000011">
    <property type="protein sequence ID" value="KAK9985353.1"/>
    <property type="molecule type" value="Genomic_DNA"/>
</dbReference>
<dbReference type="Proteomes" id="UP001459277">
    <property type="component" value="Unassembled WGS sequence"/>
</dbReference>
<proteinExistence type="predicted"/>
<accession>A0AAW2BIW7</accession>
<dbReference type="AlphaFoldDB" id="A0AAW2BIW7"/>
<keyword evidence="2" id="KW-1185">Reference proteome</keyword>
<protein>
    <submittedName>
        <fullName evidence="1">Uncharacterized protein</fullName>
    </submittedName>
</protein>
<evidence type="ECO:0000313" key="2">
    <source>
        <dbReference type="Proteomes" id="UP001459277"/>
    </source>
</evidence>
<evidence type="ECO:0000313" key="1">
    <source>
        <dbReference type="EMBL" id="KAK9985353.1"/>
    </source>
</evidence>
<comment type="caution">
    <text evidence="1">The sequence shown here is derived from an EMBL/GenBank/DDBJ whole genome shotgun (WGS) entry which is preliminary data.</text>
</comment>
<gene>
    <name evidence="1" type="ORF">SO802_030304</name>
</gene>